<evidence type="ECO:0000256" key="1">
    <source>
        <dbReference type="SAM" id="Coils"/>
    </source>
</evidence>
<feature type="region of interest" description="Disordered" evidence="2">
    <location>
        <begin position="296"/>
        <end position="332"/>
    </location>
</feature>
<evidence type="ECO:0000313" key="3">
    <source>
        <dbReference type="EMBL" id="OWM70801.1"/>
    </source>
</evidence>
<dbReference type="Proteomes" id="UP000197138">
    <property type="component" value="Unassembled WGS sequence"/>
</dbReference>
<evidence type="ECO:0000256" key="2">
    <source>
        <dbReference type="SAM" id="MobiDB-lite"/>
    </source>
</evidence>
<dbReference type="PANTHER" id="PTHR33144:SF52">
    <property type="match status" value="1"/>
</dbReference>
<feature type="compositionally biased region" description="Basic and acidic residues" evidence="2">
    <location>
        <begin position="527"/>
        <end position="536"/>
    </location>
</feature>
<dbReference type="Pfam" id="PF03004">
    <property type="entry name" value="Transposase_24"/>
    <property type="match status" value="1"/>
</dbReference>
<evidence type="ECO:0000313" key="4">
    <source>
        <dbReference type="Proteomes" id="UP000197138"/>
    </source>
</evidence>
<dbReference type="InterPro" id="IPR004252">
    <property type="entry name" value="Probable_transposase_24"/>
</dbReference>
<keyword evidence="1" id="KW-0175">Coiled coil</keyword>
<feature type="coiled-coil region" evidence="1">
    <location>
        <begin position="900"/>
        <end position="937"/>
    </location>
</feature>
<feature type="region of interest" description="Disordered" evidence="2">
    <location>
        <begin position="132"/>
        <end position="151"/>
    </location>
</feature>
<comment type="caution">
    <text evidence="3">The sequence shown here is derived from an EMBL/GenBank/DDBJ whole genome shotgun (WGS) entry which is preliminary data.</text>
</comment>
<feature type="region of interest" description="Disordered" evidence="2">
    <location>
        <begin position="416"/>
        <end position="453"/>
    </location>
</feature>
<feature type="compositionally biased region" description="Basic and acidic residues" evidence="2">
    <location>
        <begin position="39"/>
        <end position="51"/>
    </location>
</feature>
<accession>A0A218WF11</accession>
<gene>
    <name evidence="3" type="ORF">CDL15_Pgr014474</name>
</gene>
<feature type="region of interest" description="Disordered" evidence="2">
    <location>
        <begin position="525"/>
        <end position="549"/>
    </location>
</feature>
<dbReference type="PANTHER" id="PTHR33144">
    <property type="entry name" value="OS10G0409366 PROTEIN-RELATED"/>
    <property type="match status" value="1"/>
</dbReference>
<sequence length="959" mass="108814">MYRTRKRVRDEGVASSVQQSRAESSRIRNDGVASMIRKSRAESSIVRDDGIASRIRKSQPESFRVRDDGGASSIRKSRCETPRGPQQDHSSFRDDDEEVYPRQDISSGAVNDRVYSAILETIKSILPEVETSQKNAHDKTPARPPAGGGIFWKDKSDLEAFRDRANEAHASRYRESDGEYNSTEALHKRLERLEQLLMSSQTASVVKQQQDHHNDILMRLLGLSSDAHQVRLGQGNIKEIHRPANISRVLEEVGSQVQARYPPRSQRNIERETFAPPRISFPFENSRELLNRGNVADNSKHASNHGVRERTACQVQSSSRAPSHGNLEPQISSRLPNSLSVVDALEVLLSGSITGNGRREYGQEDISRIGSQFQASHQEQSQDNLEREISSPPSIPLAMEDSPEELIAGNMMGNGKQAKIHKVQSRGESQVRHENSDSQMSSFPPNSLPTEDFLEEGVMGNTLKNKWAKVHKTQGPVDSQLQGTNPAQVFENSDPQLSAAPLNSLHMEDSPELLRTDFPIQTLHPAQSHEDSDPHISSHQPSPKSREESLEMLVTGYVMENRKRGKIRKAKCQPRTQVQDTVPLNSLPMEGSLEVCKKGKRGRGCTRLDDVWNMPEGECIICEFNEQCQPVKAEGRLLTRFIGTVVRKPNLAPLDFKGWKQMPQQKKEEMLKIVESKFLIPDERKEEIKAWIIQDLADKWRNYKCILRGKYYDESKPLSELVKLRPPTVDNDQWIGLLNLWNSPKWKVKMRIYHVLANLMIFKSLKICSFLRQRMSEVNKKNRENGKINHTSGTLSFAMVEAEMKEKNGVAPTLAQVYEKTHRHKDGTDVNEETAKAIEDFEKFGTRDLEADEVGNTLKDGTYGQYYYPGKLGRMRGKRKGPNLWSCGRSKRLQTVRISREEYRSTLQQQKSMKEQLRAQEERLKGLENKMGALLSTLQENLPQQDLVNILKKATQAEV</sequence>
<proteinExistence type="predicted"/>
<dbReference type="EMBL" id="MTKT01004609">
    <property type="protein sequence ID" value="OWM70801.1"/>
    <property type="molecule type" value="Genomic_DNA"/>
</dbReference>
<feature type="compositionally biased region" description="Polar residues" evidence="2">
    <location>
        <begin position="476"/>
        <end position="492"/>
    </location>
</feature>
<organism evidence="3 4">
    <name type="scientific">Punica granatum</name>
    <name type="common">Pomegranate</name>
    <dbReference type="NCBI Taxonomy" id="22663"/>
    <lineage>
        <taxon>Eukaryota</taxon>
        <taxon>Viridiplantae</taxon>
        <taxon>Streptophyta</taxon>
        <taxon>Embryophyta</taxon>
        <taxon>Tracheophyta</taxon>
        <taxon>Spermatophyta</taxon>
        <taxon>Magnoliopsida</taxon>
        <taxon>eudicotyledons</taxon>
        <taxon>Gunneridae</taxon>
        <taxon>Pentapetalae</taxon>
        <taxon>rosids</taxon>
        <taxon>malvids</taxon>
        <taxon>Myrtales</taxon>
        <taxon>Lythraceae</taxon>
        <taxon>Punica</taxon>
    </lineage>
</organism>
<feature type="compositionally biased region" description="Polar residues" evidence="2">
    <location>
        <begin position="437"/>
        <end position="449"/>
    </location>
</feature>
<name>A0A218WF11_PUNGR</name>
<feature type="region of interest" description="Disordered" evidence="2">
    <location>
        <begin position="373"/>
        <end position="399"/>
    </location>
</feature>
<dbReference type="AlphaFoldDB" id="A0A218WF11"/>
<feature type="region of interest" description="Disordered" evidence="2">
    <location>
        <begin position="1"/>
        <end position="99"/>
    </location>
</feature>
<protein>
    <submittedName>
        <fullName evidence="3">Uncharacterized protein</fullName>
    </submittedName>
</protein>
<reference evidence="4" key="1">
    <citation type="journal article" date="2017" name="Plant J.">
        <title>The pomegranate (Punica granatum L.) genome and the genomics of punicalagin biosynthesis.</title>
        <authorList>
            <person name="Qin G."/>
            <person name="Xu C."/>
            <person name="Ming R."/>
            <person name="Tang H."/>
            <person name="Guyot R."/>
            <person name="Kramer E.M."/>
            <person name="Hu Y."/>
            <person name="Yi X."/>
            <person name="Qi Y."/>
            <person name="Xu X."/>
            <person name="Gao Z."/>
            <person name="Pan H."/>
            <person name="Jian J."/>
            <person name="Tian Y."/>
            <person name="Yue Z."/>
            <person name="Xu Y."/>
        </authorList>
    </citation>
    <scope>NUCLEOTIDE SEQUENCE [LARGE SCALE GENOMIC DNA]</scope>
    <source>
        <strain evidence="4">cv. Dabenzi</strain>
    </source>
</reference>
<feature type="compositionally biased region" description="Polar residues" evidence="2">
    <location>
        <begin position="373"/>
        <end position="383"/>
    </location>
</feature>
<feature type="region of interest" description="Disordered" evidence="2">
    <location>
        <begin position="470"/>
        <end position="492"/>
    </location>
</feature>